<comment type="caution">
    <text evidence="8">The sequence shown here is derived from an EMBL/GenBank/DDBJ whole genome shotgun (WGS) entry which is preliminary data.</text>
</comment>
<dbReference type="InterPro" id="IPR007829">
    <property type="entry name" value="TM2"/>
</dbReference>
<proteinExistence type="predicted"/>
<evidence type="ECO:0000259" key="6">
    <source>
        <dbReference type="Pfam" id="PF05154"/>
    </source>
</evidence>
<dbReference type="InterPro" id="IPR026870">
    <property type="entry name" value="Zinc_ribbon_dom"/>
</dbReference>
<dbReference type="GO" id="GO:0016020">
    <property type="term" value="C:membrane"/>
    <property type="evidence" value="ECO:0007669"/>
    <property type="project" value="UniProtKB-SubCell"/>
</dbReference>
<dbReference type="Proteomes" id="UP000051124">
    <property type="component" value="Unassembled WGS sequence"/>
</dbReference>
<dbReference type="EMBL" id="LIZT01000010">
    <property type="protein sequence ID" value="KPJ50915.1"/>
    <property type="molecule type" value="Genomic_DNA"/>
</dbReference>
<feature type="domain" description="TM2" evidence="6">
    <location>
        <begin position="38"/>
        <end position="81"/>
    </location>
</feature>
<reference evidence="8 9" key="1">
    <citation type="journal article" date="2015" name="Microbiome">
        <title>Genomic resolution of linkages in carbon, nitrogen, and sulfur cycling among widespread estuary sediment bacteria.</title>
        <authorList>
            <person name="Baker B.J."/>
            <person name="Lazar C.S."/>
            <person name="Teske A.P."/>
            <person name="Dick G.J."/>
        </authorList>
    </citation>
    <scope>NUCLEOTIDE SEQUENCE [LARGE SCALE GENOMIC DNA]</scope>
    <source>
        <strain evidence="8">DG_26</strain>
    </source>
</reference>
<feature type="transmembrane region" description="Helical" evidence="5">
    <location>
        <begin position="68"/>
        <end position="86"/>
    </location>
</feature>
<dbReference type="Pfam" id="PF05154">
    <property type="entry name" value="TM2"/>
    <property type="match status" value="1"/>
</dbReference>
<feature type="domain" description="Zinc-ribbon" evidence="7">
    <location>
        <begin position="9"/>
        <end position="28"/>
    </location>
</feature>
<evidence type="ECO:0000256" key="2">
    <source>
        <dbReference type="ARBA" id="ARBA00022692"/>
    </source>
</evidence>
<organism evidence="8 9">
    <name type="scientific">candidate division TA06 bacterium DG_26</name>
    <dbReference type="NCBI Taxonomy" id="1703771"/>
    <lineage>
        <taxon>Bacteria</taxon>
        <taxon>Bacteria division TA06</taxon>
    </lineage>
</organism>
<gene>
    <name evidence="8" type="ORF">AMJ40_01470</name>
</gene>
<evidence type="ECO:0000256" key="5">
    <source>
        <dbReference type="SAM" id="Phobius"/>
    </source>
</evidence>
<feature type="transmembrane region" description="Helical" evidence="5">
    <location>
        <begin position="42"/>
        <end position="61"/>
    </location>
</feature>
<protein>
    <submittedName>
        <fullName evidence="8">Uncharacterized protein</fullName>
    </submittedName>
</protein>
<evidence type="ECO:0000259" key="7">
    <source>
        <dbReference type="Pfam" id="PF13240"/>
    </source>
</evidence>
<dbReference type="AlphaFoldDB" id="A0A0S7WLF4"/>
<dbReference type="Pfam" id="PF13240">
    <property type="entry name" value="Zn_Ribbon_1"/>
    <property type="match status" value="1"/>
</dbReference>
<evidence type="ECO:0000313" key="8">
    <source>
        <dbReference type="EMBL" id="KPJ50915.1"/>
    </source>
</evidence>
<evidence type="ECO:0000313" key="9">
    <source>
        <dbReference type="Proteomes" id="UP000051124"/>
    </source>
</evidence>
<keyword evidence="4 5" id="KW-0472">Membrane</keyword>
<name>A0A0S7WLF4_UNCT6</name>
<feature type="transmembrane region" description="Helical" evidence="5">
    <location>
        <begin position="92"/>
        <end position="118"/>
    </location>
</feature>
<evidence type="ECO:0000256" key="1">
    <source>
        <dbReference type="ARBA" id="ARBA00004141"/>
    </source>
</evidence>
<keyword evidence="3 5" id="KW-1133">Transmembrane helix</keyword>
<keyword evidence="2 5" id="KW-0812">Transmembrane</keyword>
<accession>A0A0S7WLF4</accession>
<comment type="subcellular location">
    <subcellularLocation>
        <location evidence="1">Membrane</location>
        <topology evidence="1">Multi-pass membrane protein</topology>
    </subcellularLocation>
</comment>
<evidence type="ECO:0000256" key="4">
    <source>
        <dbReference type="ARBA" id="ARBA00023136"/>
    </source>
</evidence>
<evidence type="ECO:0000256" key="3">
    <source>
        <dbReference type="ARBA" id="ARBA00022989"/>
    </source>
</evidence>
<sequence>MRPQKGTKFCSNCGAPTKPEAEFCVKCGVKLATDNVSSKSRLATTLLALFLGYVGAHRFYLGKIVTAILMLVLGVLGIATFVLGAAGRTTTWIGIAGVFLTCVIIWVLIDFIFAVAGIMKDKEGKPIKNW</sequence>